<keyword evidence="3 6" id="KW-0812">Transmembrane</keyword>
<evidence type="ECO:0000256" key="6">
    <source>
        <dbReference type="SAM" id="Phobius"/>
    </source>
</evidence>
<keyword evidence="9" id="KW-1185">Reference proteome</keyword>
<dbReference type="AlphaFoldDB" id="A0A378KSQ4"/>
<keyword evidence="2" id="KW-0813">Transport</keyword>
<feature type="transmembrane region" description="Helical" evidence="6">
    <location>
        <begin position="337"/>
        <end position="359"/>
    </location>
</feature>
<reference evidence="8 10" key="2">
    <citation type="submission" date="2018-06" db="EMBL/GenBank/DDBJ databases">
        <authorList>
            <consortium name="Pathogen Informatics"/>
            <person name="Doyle S."/>
        </authorList>
    </citation>
    <scope>NUCLEOTIDE SEQUENCE [LARGE SCALE GENOMIC DNA]</scope>
    <source>
        <strain evidence="8 10">NCTC12376</strain>
    </source>
</reference>
<evidence type="ECO:0000313" key="9">
    <source>
        <dbReference type="Proteomes" id="UP000054639"/>
    </source>
</evidence>
<feature type="transmembrane region" description="Helical" evidence="6">
    <location>
        <begin position="55"/>
        <end position="76"/>
    </location>
</feature>
<evidence type="ECO:0000256" key="2">
    <source>
        <dbReference type="ARBA" id="ARBA00022448"/>
    </source>
</evidence>
<dbReference type="Gene3D" id="1.20.1250.20">
    <property type="entry name" value="MFS general substrate transporter like domains"/>
    <property type="match status" value="2"/>
</dbReference>
<sequence length="432" mass="47430">MNNLDSIPDNNVSIKQIISWAFYDFATSAYFVVIFTFVFATYFTDSIALNTIEGTALWGYTISGSALLIAIVSPFVGAIADYGGQHKLWLIFFTLLAVIAIACLWFAYPDSSSIPLVLVCIFVSNFALEVATVFYNAFLPKLSSSQYIGRISGWAWGMGYLGGLICLIISLSIFVDGRLGFWLGNTESANIRVVPLFVAVWVIFFSLPFCFFVKPTHGRYLTPGIAIRTGWSELLCALRGLRGQKDLFLFLIARMFYIDGLNTLLALGGIYAAGTFGLEINEIMIFGIIINIMAGIGAALFALCDDWMGSKRTVLISLFCLVSTYCFLLTVTSLTLFWLTAPVIGVFVGPIQASSRTLLARLSKPEEITRMFGLFALSGKATSFLGPLLVGVVTAFTTSQKLGMAMLLPFFLLGGLLMFFVKEPDHHNTRVN</sequence>
<protein>
    <submittedName>
        <fullName evidence="7">MFS transporter family transporter protein</fullName>
    </submittedName>
    <submittedName>
        <fullName evidence="8">MFS transporter, UMF1 family</fullName>
    </submittedName>
</protein>
<feature type="transmembrane region" description="Helical" evidence="6">
    <location>
        <begin position="402"/>
        <end position="421"/>
    </location>
</feature>
<evidence type="ECO:0000256" key="4">
    <source>
        <dbReference type="ARBA" id="ARBA00022989"/>
    </source>
</evidence>
<keyword evidence="5 6" id="KW-0472">Membrane</keyword>
<comment type="subcellular location">
    <subcellularLocation>
        <location evidence="1">Endomembrane system</location>
        <topology evidence="1">Multi-pass membrane protein</topology>
    </subcellularLocation>
</comment>
<dbReference type="InterPro" id="IPR036259">
    <property type="entry name" value="MFS_trans_sf"/>
</dbReference>
<feature type="transmembrane region" description="Helical" evidence="6">
    <location>
        <begin position="114"/>
        <end position="139"/>
    </location>
</feature>
<evidence type="ECO:0000313" key="8">
    <source>
        <dbReference type="EMBL" id="STY16418.1"/>
    </source>
</evidence>
<feature type="transmembrane region" description="Helical" evidence="6">
    <location>
        <begin position="194"/>
        <end position="213"/>
    </location>
</feature>
<gene>
    <name evidence="7" type="ORF">Lqua_0685</name>
    <name evidence="8" type="ORF">NCTC12376_00200</name>
</gene>
<evidence type="ECO:0000256" key="5">
    <source>
        <dbReference type="ARBA" id="ARBA00023136"/>
    </source>
</evidence>
<dbReference type="EMBL" id="UGOW01000001">
    <property type="protein sequence ID" value="STY16418.1"/>
    <property type="molecule type" value="Genomic_DNA"/>
</dbReference>
<feature type="transmembrane region" description="Helical" evidence="6">
    <location>
        <begin position="283"/>
        <end position="302"/>
    </location>
</feature>
<dbReference type="PANTHER" id="PTHR23519">
    <property type="entry name" value="AUTOPHAGY-RELATED PROTEIN 22"/>
    <property type="match status" value="1"/>
</dbReference>
<evidence type="ECO:0000256" key="1">
    <source>
        <dbReference type="ARBA" id="ARBA00004127"/>
    </source>
</evidence>
<feature type="transmembrane region" description="Helical" evidence="6">
    <location>
        <begin position="88"/>
        <end position="108"/>
    </location>
</feature>
<dbReference type="InterPro" id="IPR050495">
    <property type="entry name" value="ATG22/LtaA_families"/>
</dbReference>
<evidence type="ECO:0000313" key="10">
    <source>
        <dbReference type="Proteomes" id="UP000254230"/>
    </source>
</evidence>
<dbReference type="Proteomes" id="UP000254230">
    <property type="component" value="Unassembled WGS sequence"/>
</dbReference>
<dbReference type="SUPFAM" id="SSF103473">
    <property type="entry name" value="MFS general substrate transporter"/>
    <property type="match status" value="1"/>
</dbReference>
<organism evidence="8 10">
    <name type="scientific">Legionella quateirensis</name>
    <dbReference type="NCBI Taxonomy" id="45072"/>
    <lineage>
        <taxon>Bacteria</taxon>
        <taxon>Pseudomonadati</taxon>
        <taxon>Pseudomonadota</taxon>
        <taxon>Gammaproteobacteria</taxon>
        <taxon>Legionellales</taxon>
        <taxon>Legionellaceae</taxon>
        <taxon>Legionella</taxon>
    </lineage>
</organism>
<evidence type="ECO:0000313" key="7">
    <source>
        <dbReference type="EMBL" id="KTD52852.1"/>
    </source>
</evidence>
<feature type="transmembrane region" description="Helical" evidence="6">
    <location>
        <begin position="371"/>
        <end position="396"/>
    </location>
</feature>
<feature type="transmembrane region" description="Helical" evidence="6">
    <location>
        <begin position="21"/>
        <end position="43"/>
    </location>
</feature>
<reference evidence="7 9" key="1">
    <citation type="submission" date="2015-11" db="EMBL/GenBank/DDBJ databases">
        <title>Genomic analysis of 38 Legionella species identifies large and diverse effector repertoires.</title>
        <authorList>
            <person name="Burstein D."/>
            <person name="Amaro F."/>
            <person name="Zusman T."/>
            <person name="Lifshitz Z."/>
            <person name="Cohen O."/>
            <person name="Gilbert J.A."/>
            <person name="Pupko T."/>
            <person name="Shuman H.A."/>
            <person name="Segal G."/>
        </authorList>
    </citation>
    <scope>NUCLEOTIDE SEQUENCE [LARGE SCALE GENOMIC DNA]</scope>
    <source>
        <strain evidence="7 9">ATCC 49507</strain>
    </source>
</reference>
<proteinExistence type="predicted"/>
<dbReference type="GO" id="GO:0012505">
    <property type="term" value="C:endomembrane system"/>
    <property type="evidence" value="ECO:0007669"/>
    <property type="project" value="UniProtKB-SubCell"/>
</dbReference>
<dbReference type="InterPro" id="IPR024671">
    <property type="entry name" value="Atg22-like"/>
</dbReference>
<name>A0A378KSQ4_9GAMM</name>
<dbReference type="STRING" id="45072.Lqua_0685"/>
<keyword evidence="4 6" id="KW-1133">Transmembrane helix</keyword>
<dbReference type="Proteomes" id="UP000054639">
    <property type="component" value="Unassembled WGS sequence"/>
</dbReference>
<evidence type="ECO:0000256" key="3">
    <source>
        <dbReference type="ARBA" id="ARBA00022692"/>
    </source>
</evidence>
<feature type="transmembrane region" description="Helical" evidence="6">
    <location>
        <begin position="151"/>
        <end position="174"/>
    </location>
</feature>
<dbReference type="PANTHER" id="PTHR23519:SF1">
    <property type="entry name" value="AUTOPHAGY-RELATED PROTEIN 22"/>
    <property type="match status" value="1"/>
</dbReference>
<accession>A0A378KSQ4</accession>
<dbReference type="Pfam" id="PF11700">
    <property type="entry name" value="ATG22"/>
    <property type="match status" value="1"/>
</dbReference>
<dbReference type="RefSeq" id="WP_058472884.1">
    <property type="nucleotide sequence ID" value="NZ_CAAAIL010000007.1"/>
</dbReference>
<dbReference type="OrthoDB" id="9768783at2"/>
<dbReference type="EMBL" id="LNYR01000006">
    <property type="protein sequence ID" value="KTD52852.1"/>
    <property type="molecule type" value="Genomic_DNA"/>
</dbReference>
<feature type="transmembrane region" description="Helical" evidence="6">
    <location>
        <begin position="314"/>
        <end position="331"/>
    </location>
</feature>
<feature type="transmembrane region" description="Helical" evidence="6">
    <location>
        <begin position="247"/>
        <end position="271"/>
    </location>
</feature>